<sequence length="412" mass="42492">MAQPGNVAALTPGGGSVQQDAAAGVVAELVAYSLLNHAAQQIAEGVAAVPPWRVLVVEDRTLAATDWSYHAVTEQMGRLSAELKAASEKVAEASAPPKQLPSPSSTASVHPGQEGLLAEVAAAATAALGVANAVPAVVGAIADTIGYLRTDYTITGRAFTVKSTALVTAVARALRQQGVRSEVDGFHTFPATTASLAAFSDFQHLQRDLTVSRLTFVQQKLSPAIAEVAKGNTALMAAQAEVTAARAAQPPDQVREKLAEAAAEEAADRLSRAQQAQTLAQQVADLAAASLTRASTFETTVTTVPAGGGLPPLAVAATLERLHASGDNAITHVLYVGVDVAGGETVVKKRFLGAPGIRYIGSCQVSAMLVGNDGDVAWARTMTLVGQLKYSPGKGKFATPEMVEVKMNDQSR</sequence>
<dbReference type="EMBL" id="BAAANY010000023">
    <property type="protein sequence ID" value="GAA1700928.1"/>
    <property type="molecule type" value="Genomic_DNA"/>
</dbReference>
<proteinExistence type="predicted"/>
<name>A0ABN2I9J5_9ACTN</name>
<evidence type="ECO:0000313" key="2">
    <source>
        <dbReference type="EMBL" id="GAA1700928.1"/>
    </source>
</evidence>
<dbReference type="RefSeq" id="WP_344313507.1">
    <property type="nucleotide sequence ID" value="NZ_BAAANY010000023.1"/>
</dbReference>
<accession>A0ABN2I9J5</accession>
<dbReference type="Proteomes" id="UP001500618">
    <property type="component" value="Unassembled WGS sequence"/>
</dbReference>
<evidence type="ECO:0000256" key="1">
    <source>
        <dbReference type="SAM" id="MobiDB-lite"/>
    </source>
</evidence>
<evidence type="ECO:0000313" key="3">
    <source>
        <dbReference type="Proteomes" id="UP001500618"/>
    </source>
</evidence>
<organism evidence="2 3">
    <name type="scientific">Fodinicola feengrottensis</name>
    <dbReference type="NCBI Taxonomy" id="435914"/>
    <lineage>
        <taxon>Bacteria</taxon>
        <taxon>Bacillati</taxon>
        <taxon>Actinomycetota</taxon>
        <taxon>Actinomycetes</taxon>
        <taxon>Mycobacteriales</taxon>
        <taxon>Fodinicola</taxon>
    </lineage>
</organism>
<keyword evidence="3" id="KW-1185">Reference proteome</keyword>
<feature type="region of interest" description="Disordered" evidence="1">
    <location>
        <begin position="88"/>
        <end position="111"/>
    </location>
</feature>
<comment type="caution">
    <text evidence="2">The sequence shown here is derived from an EMBL/GenBank/DDBJ whole genome shotgun (WGS) entry which is preliminary data.</text>
</comment>
<reference evidence="2 3" key="1">
    <citation type="journal article" date="2019" name="Int. J. Syst. Evol. Microbiol.">
        <title>The Global Catalogue of Microorganisms (GCM) 10K type strain sequencing project: providing services to taxonomists for standard genome sequencing and annotation.</title>
        <authorList>
            <consortium name="The Broad Institute Genomics Platform"/>
            <consortium name="The Broad Institute Genome Sequencing Center for Infectious Disease"/>
            <person name="Wu L."/>
            <person name="Ma J."/>
        </authorList>
    </citation>
    <scope>NUCLEOTIDE SEQUENCE [LARGE SCALE GENOMIC DNA]</scope>
    <source>
        <strain evidence="2 3">JCM 14718</strain>
    </source>
</reference>
<protein>
    <submittedName>
        <fullName evidence="2">Uncharacterized protein</fullName>
    </submittedName>
</protein>
<gene>
    <name evidence="2" type="ORF">GCM10009765_58080</name>
</gene>